<dbReference type="EMBL" id="JACRDE010000150">
    <property type="protein sequence ID" value="MBI5248861.1"/>
    <property type="molecule type" value="Genomic_DNA"/>
</dbReference>
<keyword evidence="2" id="KW-0229">DNA integration</keyword>
<dbReference type="InterPro" id="IPR044068">
    <property type="entry name" value="CB"/>
</dbReference>
<dbReference type="InterPro" id="IPR010998">
    <property type="entry name" value="Integrase_recombinase_N"/>
</dbReference>
<evidence type="ECO:0000313" key="10">
    <source>
        <dbReference type="Proteomes" id="UP000807825"/>
    </source>
</evidence>
<name>A0A9D6V2M9_9BACT</name>
<dbReference type="Pfam" id="PF00589">
    <property type="entry name" value="Phage_integrase"/>
    <property type="match status" value="1"/>
</dbReference>
<evidence type="ECO:0000256" key="1">
    <source>
        <dbReference type="ARBA" id="ARBA00008857"/>
    </source>
</evidence>
<dbReference type="SUPFAM" id="SSF56349">
    <property type="entry name" value="DNA breaking-rejoining enzymes"/>
    <property type="match status" value="1"/>
</dbReference>
<dbReference type="GO" id="GO:0006310">
    <property type="term" value="P:DNA recombination"/>
    <property type="evidence" value="ECO:0007669"/>
    <property type="project" value="UniProtKB-KW"/>
</dbReference>
<protein>
    <submittedName>
        <fullName evidence="9">Tyrosine-type recombinase/integrase</fullName>
    </submittedName>
</protein>
<feature type="region of interest" description="Disordered" evidence="6">
    <location>
        <begin position="398"/>
        <end position="423"/>
    </location>
</feature>
<comment type="caution">
    <text evidence="9">The sequence shown here is derived from an EMBL/GenBank/DDBJ whole genome shotgun (WGS) entry which is preliminary data.</text>
</comment>
<evidence type="ECO:0000256" key="5">
    <source>
        <dbReference type="PROSITE-ProRule" id="PRU01248"/>
    </source>
</evidence>
<dbReference type="InterPro" id="IPR013762">
    <property type="entry name" value="Integrase-like_cat_sf"/>
</dbReference>
<evidence type="ECO:0000259" key="7">
    <source>
        <dbReference type="PROSITE" id="PS51898"/>
    </source>
</evidence>
<dbReference type="InterPro" id="IPR002104">
    <property type="entry name" value="Integrase_catalytic"/>
</dbReference>
<evidence type="ECO:0000256" key="2">
    <source>
        <dbReference type="ARBA" id="ARBA00022908"/>
    </source>
</evidence>
<evidence type="ECO:0000259" key="8">
    <source>
        <dbReference type="PROSITE" id="PS51900"/>
    </source>
</evidence>
<evidence type="ECO:0000313" key="9">
    <source>
        <dbReference type="EMBL" id="MBI5248861.1"/>
    </source>
</evidence>
<reference evidence="9" key="1">
    <citation type="submission" date="2020-07" db="EMBL/GenBank/DDBJ databases">
        <title>Huge and variable diversity of episymbiotic CPR bacteria and DPANN archaea in groundwater ecosystems.</title>
        <authorList>
            <person name="He C.Y."/>
            <person name="Keren R."/>
            <person name="Whittaker M."/>
            <person name="Farag I.F."/>
            <person name="Doudna J."/>
            <person name="Cate J.H.D."/>
            <person name="Banfield J.F."/>
        </authorList>
    </citation>
    <scope>NUCLEOTIDE SEQUENCE</scope>
    <source>
        <strain evidence="9">NC_groundwater_1664_Pr3_B-0.1um_52_9</strain>
    </source>
</reference>
<keyword evidence="4" id="KW-0233">DNA recombination</keyword>
<dbReference type="PROSITE" id="PS51900">
    <property type="entry name" value="CB"/>
    <property type="match status" value="1"/>
</dbReference>
<feature type="compositionally biased region" description="Basic residues" evidence="6">
    <location>
        <begin position="414"/>
        <end position="423"/>
    </location>
</feature>
<dbReference type="PROSITE" id="PS51898">
    <property type="entry name" value="TYR_RECOMBINASE"/>
    <property type="match status" value="1"/>
</dbReference>
<evidence type="ECO:0000256" key="6">
    <source>
        <dbReference type="SAM" id="MobiDB-lite"/>
    </source>
</evidence>
<dbReference type="GO" id="GO:0015074">
    <property type="term" value="P:DNA integration"/>
    <property type="evidence" value="ECO:0007669"/>
    <property type="project" value="UniProtKB-KW"/>
</dbReference>
<sequence>MGLMKIGDKYYVSFKWKGHRIRTVTPATNSADAKKIEKAVKTAFTIGSYGHLDPDCLDVVLRTYENKGWALPPELARPEPAEELTLIKATREYLKADPKHRAERNLYAMDRVVEHFGEHFPLKDIKVAQIRKYQVARQRKVENSTINREVSVLSGVMRHQVELGFLDFNPCLMVKRLPANQRDSYLSWEDFSRLLKHSWWLHDVLVMLYYTGMRFSEVVNLRWEMYKTERRMLVLPPDATKEGKNPNKLRLRPKRVPLRKEVIDLLETLRRKADGKVVQAVGRIFVYSGRFEDSEKIHHGMPIAHSTVRKCWARAVNLAELHGLQGRDLRHTWKTNAQRSGMDPTIRNLIVGHSDERSVADRYIRVSDEDLLRAVDNMRFDNGWTELDLVEGAEEGLTEKGAKKVPKGPSERKTRVHRSSVTL</sequence>
<dbReference type="InterPro" id="IPR050090">
    <property type="entry name" value="Tyrosine_recombinase_XerCD"/>
</dbReference>
<comment type="similarity">
    <text evidence="1">Belongs to the 'phage' integrase family.</text>
</comment>
<feature type="domain" description="Core-binding (CB)" evidence="8">
    <location>
        <begin position="81"/>
        <end position="161"/>
    </location>
</feature>
<evidence type="ECO:0000256" key="3">
    <source>
        <dbReference type="ARBA" id="ARBA00023125"/>
    </source>
</evidence>
<proteinExistence type="inferred from homology"/>
<feature type="domain" description="Tyr recombinase" evidence="7">
    <location>
        <begin position="181"/>
        <end position="376"/>
    </location>
</feature>
<gene>
    <name evidence="9" type="ORF">HY912_05150</name>
</gene>
<dbReference type="Gene3D" id="1.10.150.130">
    <property type="match status" value="1"/>
</dbReference>
<dbReference type="AlphaFoldDB" id="A0A9D6V2M9"/>
<evidence type="ECO:0000256" key="4">
    <source>
        <dbReference type="ARBA" id="ARBA00023172"/>
    </source>
</evidence>
<dbReference type="PANTHER" id="PTHR30349:SF41">
    <property type="entry name" value="INTEGRASE_RECOMBINASE PROTEIN MJ0367-RELATED"/>
    <property type="match status" value="1"/>
</dbReference>
<dbReference type="InterPro" id="IPR011010">
    <property type="entry name" value="DNA_brk_join_enz"/>
</dbReference>
<accession>A0A9D6V2M9</accession>
<dbReference type="Proteomes" id="UP000807825">
    <property type="component" value="Unassembled WGS sequence"/>
</dbReference>
<dbReference type="GO" id="GO:0003677">
    <property type="term" value="F:DNA binding"/>
    <property type="evidence" value="ECO:0007669"/>
    <property type="project" value="UniProtKB-UniRule"/>
</dbReference>
<dbReference type="PANTHER" id="PTHR30349">
    <property type="entry name" value="PHAGE INTEGRASE-RELATED"/>
    <property type="match status" value="1"/>
</dbReference>
<keyword evidence="3 5" id="KW-0238">DNA-binding</keyword>
<organism evidence="9 10">
    <name type="scientific">Desulfomonile tiedjei</name>
    <dbReference type="NCBI Taxonomy" id="2358"/>
    <lineage>
        <taxon>Bacteria</taxon>
        <taxon>Pseudomonadati</taxon>
        <taxon>Thermodesulfobacteriota</taxon>
        <taxon>Desulfomonilia</taxon>
        <taxon>Desulfomonilales</taxon>
        <taxon>Desulfomonilaceae</taxon>
        <taxon>Desulfomonile</taxon>
    </lineage>
</organism>
<dbReference type="Gene3D" id="1.10.443.10">
    <property type="entry name" value="Intergrase catalytic core"/>
    <property type="match status" value="1"/>
</dbReference>